<dbReference type="InterPro" id="IPR013857">
    <property type="entry name" value="NADH-UbQ_OxRdtase-assoc_prot30"/>
</dbReference>
<dbReference type="GO" id="GO:0004527">
    <property type="term" value="F:exonuclease activity"/>
    <property type="evidence" value="ECO:0007669"/>
    <property type="project" value="UniProtKB-KW"/>
</dbReference>
<dbReference type="SUPFAM" id="SSF49785">
    <property type="entry name" value="Galactose-binding domain-like"/>
    <property type="match status" value="1"/>
</dbReference>
<dbReference type="Pfam" id="PF08547">
    <property type="entry name" value="CIA30"/>
    <property type="match status" value="1"/>
</dbReference>
<accession>A0AA37RX49</accession>
<feature type="domain" description="NADH:ubiquinone oxidoreductase intermediate-associated protein 30" evidence="2">
    <location>
        <begin position="13"/>
        <end position="161"/>
    </location>
</feature>
<comment type="caution">
    <text evidence="3">The sequence shown here is derived from an EMBL/GenBank/DDBJ whole genome shotgun (WGS) entry which is preliminary data.</text>
</comment>
<sequence>MNTQTVTASAEIRSLDNPREWQIINDGVMGGLSYGRVELERGELNFTGKISLRNNGGFSSTYLELDRQPSQKTRVRIAVEGDGKDYQLRLRSQIERYSLAYKVEFPTRAGEVLELEFDLAEFQGTFRGRIVSQAPQLTGESITHVGFLIAPGAAGAFNLTIHSIEFI</sequence>
<proteinExistence type="inferred from homology"/>
<protein>
    <submittedName>
        <fullName evidence="3">Exonuclease</fullName>
    </submittedName>
</protein>
<dbReference type="InterPro" id="IPR008979">
    <property type="entry name" value="Galactose-bd-like_sf"/>
</dbReference>
<dbReference type="PANTHER" id="PTHR13194:SF19">
    <property type="entry name" value="NAD(P)-BINDING ROSSMANN-FOLD SUPERFAMILY PROTEIN"/>
    <property type="match status" value="1"/>
</dbReference>
<dbReference type="RefSeq" id="WP_169902762.1">
    <property type="nucleotide sequence ID" value="NZ_BSNC01000005.1"/>
</dbReference>
<keyword evidence="3" id="KW-0540">Nuclease</keyword>
<reference evidence="3" key="2">
    <citation type="submission" date="2023-01" db="EMBL/GenBank/DDBJ databases">
        <title>Draft genome sequence of Paraferrimonas sedimenticola strain NBRC 101628.</title>
        <authorList>
            <person name="Sun Q."/>
            <person name="Mori K."/>
        </authorList>
    </citation>
    <scope>NUCLEOTIDE SEQUENCE</scope>
    <source>
        <strain evidence="3">NBRC 101628</strain>
    </source>
</reference>
<dbReference type="AlphaFoldDB" id="A0AA37RX49"/>
<keyword evidence="3" id="KW-0269">Exonuclease</keyword>
<dbReference type="EMBL" id="BSNC01000005">
    <property type="protein sequence ID" value="GLP96979.1"/>
    <property type="molecule type" value="Genomic_DNA"/>
</dbReference>
<evidence type="ECO:0000259" key="2">
    <source>
        <dbReference type="Pfam" id="PF08547"/>
    </source>
</evidence>
<keyword evidence="3" id="KW-0378">Hydrolase</keyword>
<name>A0AA37RX49_9GAMM</name>
<gene>
    <name evidence="3" type="ORF">GCM10007895_22850</name>
</gene>
<evidence type="ECO:0000313" key="4">
    <source>
        <dbReference type="Proteomes" id="UP001161422"/>
    </source>
</evidence>
<evidence type="ECO:0000313" key="3">
    <source>
        <dbReference type="EMBL" id="GLP96979.1"/>
    </source>
</evidence>
<organism evidence="3 4">
    <name type="scientific">Paraferrimonas sedimenticola</name>
    <dbReference type="NCBI Taxonomy" id="375674"/>
    <lineage>
        <taxon>Bacteria</taxon>
        <taxon>Pseudomonadati</taxon>
        <taxon>Pseudomonadota</taxon>
        <taxon>Gammaproteobacteria</taxon>
        <taxon>Alteromonadales</taxon>
        <taxon>Ferrimonadaceae</taxon>
        <taxon>Paraferrimonas</taxon>
    </lineage>
</organism>
<keyword evidence="4" id="KW-1185">Reference proteome</keyword>
<reference evidence="3" key="1">
    <citation type="journal article" date="2014" name="Int. J. Syst. Evol. Microbiol.">
        <title>Complete genome sequence of Corynebacterium casei LMG S-19264T (=DSM 44701T), isolated from a smear-ripened cheese.</title>
        <authorList>
            <consortium name="US DOE Joint Genome Institute (JGI-PGF)"/>
            <person name="Walter F."/>
            <person name="Albersmeier A."/>
            <person name="Kalinowski J."/>
            <person name="Ruckert C."/>
        </authorList>
    </citation>
    <scope>NUCLEOTIDE SEQUENCE</scope>
    <source>
        <strain evidence="3">NBRC 101628</strain>
    </source>
</reference>
<comment type="similarity">
    <text evidence="1">Belongs to the CIA30 family.</text>
</comment>
<dbReference type="PANTHER" id="PTHR13194">
    <property type="entry name" value="COMPLEX I INTERMEDIATE-ASSOCIATED PROTEIN 30"/>
    <property type="match status" value="1"/>
</dbReference>
<evidence type="ECO:0000256" key="1">
    <source>
        <dbReference type="ARBA" id="ARBA00007884"/>
    </source>
</evidence>
<dbReference type="InterPro" id="IPR039131">
    <property type="entry name" value="NDUFAF1"/>
</dbReference>
<dbReference type="Proteomes" id="UP001161422">
    <property type="component" value="Unassembled WGS sequence"/>
</dbReference>